<evidence type="ECO:0000313" key="2">
    <source>
        <dbReference type="EMBL" id="KAK3761086.1"/>
    </source>
</evidence>
<reference evidence="2" key="1">
    <citation type="journal article" date="2023" name="G3 (Bethesda)">
        <title>A reference genome for the long-term kleptoplast-retaining sea slug Elysia crispata morphotype clarki.</title>
        <authorList>
            <person name="Eastman K.E."/>
            <person name="Pendleton A.L."/>
            <person name="Shaikh M.A."/>
            <person name="Suttiyut T."/>
            <person name="Ogas R."/>
            <person name="Tomko P."/>
            <person name="Gavelis G."/>
            <person name="Widhalm J.R."/>
            <person name="Wisecaver J.H."/>
        </authorList>
    </citation>
    <scope>NUCLEOTIDE SEQUENCE</scope>
    <source>
        <strain evidence="2">ECLA1</strain>
    </source>
</reference>
<protein>
    <recommendedName>
        <fullName evidence="4">G-protein coupled receptors family 1 profile domain-containing protein</fullName>
    </recommendedName>
</protein>
<accession>A0AAE1D8D2</accession>
<dbReference type="Gene3D" id="1.20.1070.10">
    <property type="entry name" value="Rhodopsin 7-helix transmembrane proteins"/>
    <property type="match status" value="1"/>
</dbReference>
<sequence>MVACLNITRGEMVSMNDTLGEEATAAVISRVINKIALPSVCAFGVVGNILNLMILTRQKHQTSFRRLEQAANLCLIALALSTSCSVSWYFPTFSYQTTVATAATEASWFSTISTKFSPSTSLSWRAHF</sequence>
<dbReference type="Proteomes" id="UP001283361">
    <property type="component" value="Unassembled WGS sequence"/>
</dbReference>
<dbReference type="SUPFAM" id="SSF81321">
    <property type="entry name" value="Family A G protein-coupled receptor-like"/>
    <property type="match status" value="1"/>
</dbReference>
<proteinExistence type="predicted"/>
<keyword evidence="3" id="KW-1185">Reference proteome</keyword>
<keyword evidence="1" id="KW-0472">Membrane</keyword>
<dbReference type="AlphaFoldDB" id="A0AAE1D8D2"/>
<evidence type="ECO:0000313" key="3">
    <source>
        <dbReference type="Proteomes" id="UP001283361"/>
    </source>
</evidence>
<name>A0AAE1D8D2_9GAST</name>
<feature type="transmembrane region" description="Helical" evidence="1">
    <location>
        <begin position="67"/>
        <end position="90"/>
    </location>
</feature>
<organism evidence="2 3">
    <name type="scientific">Elysia crispata</name>
    <name type="common">lettuce slug</name>
    <dbReference type="NCBI Taxonomy" id="231223"/>
    <lineage>
        <taxon>Eukaryota</taxon>
        <taxon>Metazoa</taxon>
        <taxon>Spiralia</taxon>
        <taxon>Lophotrochozoa</taxon>
        <taxon>Mollusca</taxon>
        <taxon>Gastropoda</taxon>
        <taxon>Heterobranchia</taxon>
        <taxon>Euthyneura</taxon>
        <taxon>Panpulmonata</taxon>
        <taxon>Sacoglossa</taxon>
        <taxon>Placobranchoidea</taxon>
        <taxon>Plakobranchidae</taxon>
        <taxon>Elysia</taxon>
    </lineage>
</organism>
<evidence type="ECO:0008006" key="4">
    <source>
        <dbReference type="Google" id="ProtNLM"/>
    </source>
</evidence>
<dbReference type="EMBL" id="JAWDGP010004927">
    <property type="protein sequence ID" value="KAK3761086.1"/>
    <property type="molecule type" value="Genomic_DNA"/>
</dbReference>
<keyword evidence="1" id="KW-1133">Transmembrane helix</keyword>
<feature type="transmembrane region" description="Helical" evidence="1">
    <location>
        <begin position="35"/>
        <end position="55"/>
    </location>
</feature>
<gene>
    <name evidence="2" type="ORF">RRG08_022490</name>
</gene>
<comment type="caution">
    <text evidence="2">The sequence shown here is derived from an EMBL/GenBank/DDBJ whole genome shotgun (WGS) entry which is preliminary data.</text>
</comment>
<keyword evidence="1" id="KW-0812">Transmembrane</keyword>
<evidence type="ECO:0000256" key="1">
    <source>
        <dbReference type="SAM" id="Phobius"/>
    </source>
</evidence>